<proteinExistence type="predicted"/>
<dbReference type="AlphaFoldDB" id="A0A0E9PKA4"/>
<name>A0A0E9PKA4_ANGAN</name>
<dbReference type="EMBL" id="GBXM01103643">
    <property type="protein sequence ID" value="JAH04934.1"/>
    <property type="molecule type" value="Transcribed_RNA"/>
</dbReference>
<reference evidence="1" key="2">
    <citation type="journal article" date="2015" name="Fish Shellfish Immunol.">
        <title>Early steps in the European eel (Anguilla anguilla)-Vibrio vulnificus interaction in the gills: Role of the RtxA13 toxin.</title>
        <authorList>
            <person name="Callol A."/>
            <person name="Pajuelo D."/>
            <person name="Ebbesson L."/>
            <person name="Teles M."/>
            <person name="MacKenzie S."/>
            <person name="Amaro C."/>
        </authorList>
    </citation>
    <scope>NUCLEOTIDE SEQUENCE</scope>
</reference>
<organism evidence="1">
    <name type="scientific">Anguilla anguilla</name>
    <name type="common">European freshwater eel</name>
    <name type="synonym">Muraena anguilla</name>
    <dbReference type="NCBI Taxonomy" id="7936"/>
    <lineage>
        <taxon>Eukaryota</taxon>
        <taxon>Metazoa</taxon>
        <taxon>Chordata</taxon>
        <taxon>Craniata</taxon>
        <taxon>Vertebrata</taxon>
        <taxon>Euteleostomi</taxon>
        <taxon>Actinopterygii</taxon>
        <taxon>Neopterygii</taxon>
        <taxon>Teleostei</taxon>
        <taxon>Anguilliformes</taxon>
        <taxon>Anguillidae</taxon>
        <taxon>Anguilla</taxon>
    </lineage>
</organism>
<sequence>MQRMCLKRAGIYLAYLLMNLYVPVHCHVNPRTTTVL</sequence>
<protein>
    <submittedName>
        <fullName evidence="1">Uncharacterized protein</fullName>
    </submittedName>
</protein>
<accession>A0A0E9PKA4</accession>
<reference evidence="1" key="1">
    <citation type="submission" date="2014-11" db="EMBL/GenBank/DDBJ databases">
        <authorList>
            <person name="Amaro Gonzalez C."/>
        </authorList>
    </citation>
    <scope>NUCLEOTIDE SEQUENCE</scope>
</reference>
<evidence type="ECO:0000313" key="1">
    <source>
        <dbReference type="EMBL" id="JAH04934.1"/>
    </source>
</evidence>